<dbReference type="Proteomes" id="UP000265497">
    <property type="component" value="Unassembled WGS sequence"/>
</dbReference>
<proteinExistence type="inferred from homology"/>
<evidence type="ECO:0000313" key="5">
    <source>
        <dbReference type="EMBL" id="CEN47160.1"/>
    </source>
</evidence>
<dbReference type="InterPro" id="IPR013025">
    <property type="entry name" value="Ribosomal_uL23-like"/>
</dbReference>
<dbReference type="GeneID" id="97265087"/>
<organism evidence="6 8">
    <name type="scientific">Capnocytophaga canis</name>
    <dbReference type="NCBI Taxonomy" id="1848903"/>
    <lineage>
        <taxon>Bacteria</taxon>
        <taxon>Pseudomonadati</taxon>
        <taxon>Bacteroidota</taxon>
        <taxon>Flavobacteriia</taxon>
        <taxon>Flavobacteriales</taxon>
        <taxon>Flavobacteriaceae</taxon>
        <taxon>Capnocytophaga</taxon>
    </lineage>
</organism>
<evidence type="ECO:0000256" key="1">
    <source>
        <dbReference type="ARBA" id="ARBA00006700"/>
    </source>
</evidence>
<keyword evidence="4" id="KW-0694">RNA-binding</keyword>
<accession>A0A0B7HWI2</accession>
<dbReference type="EMBL" id="CDOL01000259">
    <property type="protein sequence ID" value="CEN54016.1"/>
    <property type="molecule type" value="Genomic_DNA"/>
</dbReference>
<comment type="similarity">
    <text evidence="1 4">Belongs to the universal ribosomal protein uL23 family.</text>
</comment>
<dbReference type="STRING" id="1848903.CCAND38_420041"/>
<name>A0A0B7HWI2_9FLAO</name>
<dbReference type="GO" id="GO:0006412">
    <property type="term" value="P:translation"/>
    <property type="evidence" value="ECO:0007669"/>
    <property type="project" value="UniProtKB-UniRule"/>
</dbReference>
<keyword evidence="3 4" id="KW-0687">Ribonucleoprotein</keyword>
<dbReference type="EMBL" id="CDOI01000154">
    <property type="protein sequence ID" value="CEN47160.1"/>
    <property type="molecule type" value="Genomic_DNA"/>
</dbReference>
<dbReference type="OrthoDB" id="9797862at2"/>
<dbReference type="NCBIfam" id="NF004363">
    <property type="entry name" value="PRK05738.2-4"/>
    <property type="match status" value="1"/>
</dbReference>
<evidence type="ECO:0000256" key="3">
    <source>
        <dbReference type="ARBA" id="ARBA00023274"/>
    </source>
</evidence>
<dbReference type="InterPro" id="IPR012678">
    <property type="entry name" value="Ribosomal_uL23/eL15/eS24_sf"/>
</dbReference>
<evidence type="ECO:0000256" key="2">
    <source>
        <dbReference type="ARBA" id="ARBA00022980"/>
    </source>
</evidence>
<evidence type="ECO:0000313" key="10">
    <source>
        <dbReference type="Proteomes" id="UP000265497"/>
    </source>
</evidence>
<dbReference type="Pfam" id="PF00276">
    <property type="entry name" value="Ribosomal_L23"/>
    <property type="match status" value="1"/>
</dbReference>
<comment type="subunit">
    <text evidence="4">Part of the 50S ribosomal subunit. Contacts protein L29, and trigger factor when it is bound to the ribosome.</text>
</comment>
<reference evidence="7 10" key="2">
    <citation type="submission" date="2017-08" db="EMBL/GenBank/DDBJ databases">
        <title>Capnocytophaga canis 17-158 assembly.</title>
        <authorList>
            <person name="Gulvik C.A."/>
        </authorList>
    </citation>
    <scope>NUCLEOTIDE SEQUENCE [LARGE SCALE GENOMIC DNA]</scope>
    <source>
        <strain evidence="7 10">17-158</strain>
    </source>
</reference>
<dbReference type="GO" id="GO:0003735">
    <property type="term" value="F:structural constituent of ribosome"/>
    <property type="evidence" value="ECO:0007669"/>
    <property type="project" value="InterPro"/>
</dbReference>
<sequence>MSVLIKPVISEKATANSELKNCYTFEVSKDANKIQIKEAIESAYGVEVASVRTLNYGPKRKVRYTKTGLQVGKTNTVKKAVVQVAEGGTIDFYSNI</sequence>
<dbReference type="GO" id="GO:0019843">
    <property type="term" value="F:rRNA binding"/>
    <property type="evidence" value="ECO:0007669"/>
    <property type="project" value="UniProtKB-UniRule"/>
</dbReference>
<dbReference type="SUPFAM" id="SSF54189">
    <property type="entry name" value="Ribosomal proteins S24e, L23 and L15e"/>
    <property type="match status" value="1"/>
</dbReference>
<evidence type="ECO:0000313" key="8">
    <source>
        <dbReference type="Proteomes" id="UP000038200"/>
    </source>
</evidence>
<dbReference type="HAMAP" id="MF_01369_B">
    <property type="entry name" value="Ribosomal_uL23_B"/>
    <property type="match status" value="1"/>
</dbReference>
<dbReference type="PANTHER" id="PTHR11620">
    <property type="entry name" value="60S RIBOSOMAL PROTEIN L23A"/>
    <property type="match status" value="1"/>
</dbReference>
<dbReference type="InterPro" id="IPR012677">
    <property type="entry name" value="Nucleotide-bd_a/b_plait_sf"/>
</dbReference>
<dbReference type="RefSeq" id="WP_042009341.1">
    <property type="nucleotide sequence ID" value="NZ_BOQK01000001.1"/>
</dbReference>
<protein>
    <recommendedName>
        <fullName evidence="4">Large ribosomal subunit protein uL23</fullName>
    </recommendedName>
</protein>
<dbReference type="GO" id="GO:1990904">
    <property type="term" value="C:ribonucleoprotein complex"/>
    <property type="evidence" value="ECO:0007669"/>
    <property type="project" value="UniProtKB-KW"/>
</dbReference>
<keyword evidence="4" id="KW-0699">rRNA-binding</keyword>
<dbReference type="Gene3D" id="3.30.70.330">
    <property type="match status" value="1"/>
</dbReference>
<reference evidence="8 9" key="1">
    <citation type="submission" date="2015-01" db="EMBL/GenBank/DDBJ databases">
        <authorList>
            <person name="MANFREDI Pablo"/>
        </authorList>
    </citation>
    <scope>NUCLEOTIDE SEQUENCE [LARGE SCALE GENOMIC DNA]</scope>
    <source>
        <strain evidence="5 9">CcD38</strain>
        <strain evidence="6 8">CcD93</strain>
    </source>
</reference>
<comment type="function">
    <text evidence="4">One of the early assembly proteins it binds 23S rRNA. One of the proteins that surrounds the polypeptide exit tunnel on the outside of the ribosome. Forms the main docking site for trigger factor binding to the ribosome.</text>
</comment>
<dbReference type="Proteomes" id="UP000045051">
    <property type="component" value="Unassembled WGS sequence"/>
</dbReference>
<keyword evidence="9" id="KW-1185">Reference proteome</keyword>
<evidence type="ECO:0000313" key="7">
    <source>
        <dbReference type="EMBL" id="RIY35783.1"/>
    </source>
</evidence>
<dbReference type="Proteomes" id="UP000038200">
    <property type="component" value="Unassembled WGS sequence"/>
</dbReference>
<evidence type="ECO:0000313" key="6">
    <source>
        <dbReference type="EMBL" id="CEN54016.1"/>
    </source>
</evidence>
<gene>
    <name evidence="4 6" type="primary">rplW</name>
    <name evidence="5" type="ORF">CCAND38_420041</name>
    <name evidence="6" type="ORF">CCAND93_680037</name>
    <name evidence="7" type="ORF">CKY20_09280</name>
</gene>
<evidence type="ECO:0000256" key="4">
    <source>
        <dbReference type="HAMAP-Rule" id="MF_01369"/>
    </source>
</evidence>
<dbReference type="GO" id="GO:0005840">
    <property type="term" value="C:ribosome"/>
    <property type="evidence" value="ECO:0007669"/>
    <property type="project" value="UniProtKB-KW"/>
</dbReference>
<dbReference type="AlphaFoldDB" id="A0A0B7HWI2"/>
<keyword evidence="2 4" id="KW-0689">Ribosomal protein</keyword>
<evidence type="ECO:0000313" key="9">
    <source>
        <dbReference type="Proteomes" id="UP000045051"/>
    </source>
</evidence>
<dbReference type="EMBL" id="NSDI01000009">
    <property type="protein sequence ID" value="RIY35783.1"/>
    <property type="molecule type" value="Genomic_DNA"/>
</dbReference>